<dbReference type="GO" id="GO:0008270">
    <property type="term" value="F:zinc ion binding"/>
    <property type="evidence" value="ECO:0007669"/>
    <property type="project" value="UniProtKB-UniRule"/>
</dbReference>
<feature type="binding site" evidence="7">
    <location>
        <position position="135"/>
    </location>
    <ligand>
        <name>Zn(2+)</name>
        <dbReference type="ChEBI" id="CHEBI:29105"/>
        <note>catalytic</note>
    </ligand>
</feature>
<feature type="binding site" evidence="7">
    <location>
        <position position="141"/>
    </location>
    <ligand>
        <name>Zn(2+)</name>
        <dbReference type="ChEBI" id="CHEBI:29105"/>
        <note>catalytic</note>
    </ligand>
</feature>
<dbReference type="KEGG" id="das:Daes_1250"/>
<dbReference type="Pfam" id="PF02130">
    <property type="entry name" value="YbeY"/>
    <property type="match status" value="1"/>
</dbReference>
<reference evidence="9 10" key="2">
    <citation type="journal article" date="2014" name="Genome Announc.">
        <title>Complete Genome Sequence of the Subsurface, Mesophilic Sulfate-Reducing Bacterium Desulfovibrio aespoeensis Aspo-2.</title>
        <authorList>
            <person name="Pedersen K."/>
            <person name="Bengtsson A."/>
            <person name="Edlund J."/>
            <person name="Rabe L."/>
            <person name="Hazen T."/>
            <person name="Chakraborty R."/>
            <person name="Goodwin L."/>
            <person name="Shapiro N."/>
        </authorList>
    </citation>
    <scope>NUCLEOTIDE SEQUENCE [LARGE SCALE GENOMIC DNA]</scope>
    <source>
        <strain evidence="10">ATCC 700646 / DSM 10631 / Aspo-2</strain>
    </source>
</reference>
<evidence type="ECO:0000256" key="8">
    <source>
        <dbReference type="SAM" id="MobiDB-lite"/>
    </source>
</evidence>
<keyword evidence="2 7" id="KW-0540">Nuclease</keyword>
<sequence length="162" mass="17565">MGGDIRILRETRLEPDFPLSRQELVRVVETILDSLGLEGAALELTLVDDREIARLNREFMGCPGPTNILSFPAFERSGPDSGPDVDPDSGPDSGTMAEYLGELALSVDTLAREAHLYGQPPRVHLARLLAHGILHLAGHDHGEEMDALTETAVDVVQLTCSD</sequence>
<name>E6VUM3_PSEA9</name>
<dbReference type="STRING" id="643562.Daes_1250"/>
<dbReference type="HAMAP" id="MF_00009">
    <property type="entry name" value="Endoribonucl_YbeY"/>
    <property type="match status" value="1"/>
</dbReference>
<dbReference type="GO" id="GO:0006364">
    <property type="term" value="P:rRNA processing"/>
    <property type="evidence" value="ECO:0007669"/>
    <property type="project" value="UniProtKB-UniRule"/>
</dbReference>
<dbReference type="InterPro" id="IPR002036">
    <property type="entry name" value="YbeY"/>
</dbReference>
<keyword evidence="7" id="KW-0963">Cytoplasm</keyword>
<reference evidence="10" key="1">
    <citation type="submission" date="2010-12" db="EMBL/GenBank/DDBJ databases">
        <title>Complete sequence of Desulfovibrio aespoeensis Aspo-2.</title>
        <authorList>
            <consortium name="US DOE Joint Genome Institute"/>
            <person name="Lucas S."/>
            <person name="Copeland A."/>
            <person name="Lapidus A."/>
            <person name="Cheng J.-F."/>
            <person name="Goodwin L."/>
            <person name="Pitluck S."/>
            <person name="Chertkov O."/>
            <person name="Misra M."/>
            <person name="Detter J.C."/>
            <person name="Han C."/>
            <person name="Tapia R."/>
            <person name="Land M."/>
            <person name="Hauser L."/>
            <person name="Kyrpides N."/>
            <person name="Ivanova N."/>
            <person name="Ovchinnikova G."/>
            <person name="Pedersen K."/>
            <person name="Jagevall S."/>
            <person name="Hazen T."/>
            <person name="Woyke T."/>
        </authorList>
    </citation>
    <scope>NUCLEOTIDE SEQUENCE [LARGE SCALE GENOMIC DNA]</scope>
    <source>
        <strain evidence="10">ATCC 700646 / DSM 10631 / Aspo-2</strain>
    </source>
</reference>
<evidence type="ECO:0000256" key="5">
    <source>
        <dbReference type="ARBA" id="ARBA00022801"/>
    </source>
</evidence>
<feature type="region of interest" description="Disordered" evidence="8">
    <location>
        <begin position="75"/>
        <end position="95"/>
    </location>
</feature>
<dbReference type="eggNOG" id="COG0319">
    <property type="taxonomic scope" value="Bacteria"/>
</dbReference>
<evidence type="ECO:0000256" key="2">
    <source>
        <dbReference type="ARBA" id="ARBA00022722"/>
    </source>
</evidence>
<accession>E6VUM3</accession>
<gene>
    <name evidence="7" type="primary">ybeY</name>
    <name evidence="9" type="ordered locus">Daes_1250</name>
</gene>
<dbReference type="PROSITE" id="PS01306">
    <property type="entry name" value="UPF0054"/>
    <property type="match status" value="1"/>
</dbReference>
<comment type="subcellular location">
    <subcellularLocation>
        <location evidence="7">Cytoplasm</location>
    </subcellularLocation>
</comment>
<dbReference type="Proteomes" id="UP000002191">
    <property type="component" value="Chromosome"/>
</dbReference>
<evidence type="ECO:0000313" key="10">
    <source>
        <dbReference type="Proteomes" id="UP000002191"/>
    </source>
</evidence>
<dbReference type="PANTHER" id="PTHR46986">
    <property type="entry name" value="ENDORIBONUCLEASE YBEY, CHLOROPLASTIC"/>
    <property type="match status" value="1"/>
</dbReference>
<keyword evidence="7" id="KW-0690">Ribosome biogenesis</keyword>
<keyword evidence="5 7" id="KW-0378">Hydrolase</keyword>
<dbReference type="GO" id="GO:0004222">
    <property type="term" value="F:metalloendopeptidase activity"/>
    <property type="evidence" value="ECO:0007669"/>
    <property type="project" value="InterPro"/>
</dbReference>
<evidence type="ECO:0000256" key="7">
    <source>
        <dbReference type="HAMAP-Rule" id="MF_00009"/>
    </source>
</evidence>
<dbReference type="SUPFAM" id="SSF55486">
    <property type="entry name" value="Metalloproteases ('zincins'), catalytic domain"/>
    <property type="match status" value="1"/>
</dbReference>
<protein>
    <recommendedName>
        <fullName evidence="7">Endoribonuclease YbeY</fullName>
        <ecNumber evidence="7">3.1.-.-</ecNumber>
    </recommendedName>
</protein>
<dbReference type="OrthoDB" id="9807740at2"/>
<keyword evidence="4 7" id="KW-0255">Endonuclease</keyword>
<evidence type="ECO:0000256" key="6">
    <source>
        <dbReference type="ARBA" id="ARBA00022833"/>
    </source>
</evidence>
<evidence type="ECO:0000256" key="4">
    <source>
        <dbReference type="ARBA" id="ARBA00022759"/>
    </source>
</evidence>
<dbReference type="PANTHER" id="PTHR46986:SF1">
    <property type="entry name" value="ENDORIBONUCLEASE YBEY, CHLOROPLASTIC"/>
    <property type="match status" value="1"/>
</dbReference>
<dbReference type="EC" id="3.1.-.-" evidence="7"/>
<organism evidence="9 10">
    <name type="scientific">Pseudodesulfovibrio aespoeensis (strain ATCC 700646 / DSM 10631 / Aspo-2)</name>
    <name type="common">Desulfovibrio aespoeensis</name>
    <dbReference type="NCBI Taxonomy" id="643562"/>
    <lineage>
        <taxon>Bacteria</taxon>
        <taxon>Pseudomonadati</taxon>
        <taxon>Thermodesulfobacteriota</taxon>
        <taxon>Desulfovibrionia</taxon>
        <taxon>Desulfovibrionales</taxon>
        <taxon>Desulfovibrionaceae</taxon>
    </lineage>
</organism>
<dbReference type="InterPro" id="IPR020549">
    <property type="entry name" value="YbeY_CS"/>
</dbReference>
<keyword evidence="7" id="KW-0698">rRNA processing</keyword>
<dbReference type="NCBIfam" id="TIGR00043">
    <property type="entry name" value="rRNA maturation RNase YbeY"/>
    <property type="match status" value="1"/>
</dbReference>
<evidence type="ECO:0000256" key="1">
    <source>
        <dbReference type="ARBA" id="ARBA00010875"/>
    </source>
</evidence>
<proteinExistence type="inferred from homology"/>
<keyword evidence="6 7" id="KW-0862">Zinc</keyword>
<dbReference type="InterPro" id="IPR023091">
    <property type="entry name" value="MetalPrtase_cat_dom_sf_prd"/>
</dbReference>
<keyword evidence="3 7" id="KW-0479">Metal-binding</keyword>
<dbReference type="EMBL" id="CP002431">
    <property type="protein sequence ID" value="ADU62264.1"/>
    <property type="molecule type" value="Genomic_DNA"/>
</dbReference>
<comment type="cofactor">
    <cofactor evidence="7">
        <name>Zn(2+)</name>
        <dbReference type="ChEBI" id="CHEBI:29105"/>
    </cofactor>
    <text evidence="7">Binds 1 zinc ion.</text>
</comment>
<dbReference type="HOGENOM" id="CLU_106710_4_1_7"/>
<keyword evidence="10" id="KW-1185">Reference proteome</keyword>
<evidence type="ECO:0000313" key="9">
    <source>
        <dbReference type="EMBL" id="ADU62264.1"/>
    </source>
</evidence>
<dbReference type="RefSeq" id="WP_013514195.1">
    <property type="nucleotide sequence ID" value="NC_014844.1"/>
</dbReference>
<dbReference type="Gene3D" id="3.40.390.30">
    <property type="entry name" value="Metalloproteases ('zincins'), catalytic domain"/>
    <property type="match status" value="1"/>
</dbReference>
<comment type="similarity">
    <text evidence="1 7">Belongs to the endoribonuclease YbeY family.</text>
</comment>
<feature type="binding site" evidence="7">
    <location>
        <position position="131"/>
    </location>
    <ligand>
        <name>Zn(2+)</name>
        <dbReference type="ChEBI" id="CHEBI:29105"/>
        <note>catalytic</note>
    </ligand>
</feature>
<comment type="function">
    <text evidence="7">Single strand-specific metallo-endoribonuclease involved in late-stage 70S ribosome quality control and in maturation of the 3' terminus of the 16S rRNA.</text>
</comment>
<dbReference type="AlphaFoldDB" id="E6VUM3"/>
<dbReference type="GO" id="GO:0005737">
    <property type="term" value="C:cytoplasm"/>
    <property type="evidence" value="ECO:0007669"/>
    <property type="project" value="UniProtKB-SubCell"/>
</dbReference>
<evidence type="ECO:0000256" key="3">
    <source>
        <dbReference type="ARBA" id="ARBA00022723"/>
    </source>
</evidence>
<dbReference type="GO" id="GO:0004521">
    <property type="term" value="F:RNA endonuclease activity"/>
    <property type="evidence" value="ECO:0007669"/>
    <property type="project" value="UniProtKB-UniRule"/>
</dbReference>